<sequence length="285" mass="31894">MIYVQRCSGINLRQDDQLNIKAECKKVAPAYVRRTDRFIQLGILGIAGLAQQGALEPNTPLIMTSGQGNLAVFKRLCVQRYVEQVPPNPVDFINSLSNTAGFYIAKYLGLASKNLNLAQQGFVVENALLLAKAHLDSGQYSQLLLGGVDEKPEADSLPHRYLDLDPKQAIGEGANWLLLSAHEQGAIATIELVIETFSLAEILVYLAEYANFEQLAFSQRIPLECVKQLSQTLAKPLFNCQDNYDFYETNILFVMNSFIRQGSGRLAYIDYFSGDYRVVWIRSTR</sequence>
<accession>A0ABQ1I3E2</accession>
<keyword evidence="2" id="KW-1185">Reference proteome</keyword>
<dbReference type="InterPro" id="IPR016039">
    <property type="entry name" value="Thiolase-like"/>
</dbReference>
<dbReference type="EMBL" id="BMDY01000017">
    <property type="protein sequence ID" value="GGB12841.1"/>
    <property type="molecule type" value="Genomic_DNA"/>
</dbReference>
<reference evidence="2" key="1">
    <citation type="journal article" date="2019" name="Int. J. Syst. Evol. Microbiol.">
        <title>The Global Catalogue of Microorganisms (GCM) 10K type strain sequencing project: providing services to taxonomists for standard genome sequencing and annotation.</title>
        <authorList>
            <consortium name="The Broad Institute Genomics Platform"/>
            <consortium name="The Broad Institute Genome Sequencing Center for Infectious Disease"/>
            <person name="Wu L."/>
            <person name="Ma J."/>
        </authorList>
    </citation>
    <scope>NUCLEOTIDE SEQUENCE [LARGE SCALE GENOMIC DNA]</scope>
    <source>
        <strain evidence="2">CGMCC 1.10131</strain>
    </source>
</reference>
<dbReference type="Proteomes" id="UP000651977">
    <property type="component" value="Unassembled WGS sequence"/>
</dbReference>
<organism evidence="1 2">
    <name type="scientific">Agarivorans gilvus</name>
    <dbReference type="NCBI Taxonomy" id="680279"/>
    <lineage>
        <taxon>Bacteria</taxon>
        <taxon>Pseudomonadati</taxon>
        <taxon>Pseudomonadota</taxon>
        <taxon>Gammaproteobacteria</taxon>
        <taxon>Alteromonadales</taxon>
        <taxon>Alteromonadaceae</taxon>
        <taxon>Agarivorans</taxon>
    </lineage>
</organism>
<evidence type="ECO:0000313" key="2">
    <source>
        <dbReference type="Proteomes" id="UP000651977"/>
    </source>
</evidence>
<gene>
    <name evidence="1" type="ORF">GCM10007414_27710</name>
</gene>
<comment type="caution">
    <text evidence="1">The sequence shown here is derived from an EMBL/GenBank/DDBJ whole genome shotgun (WGS) entry which is preliminary data.</text>
</comment>
<name>A0ABQ1I3E2_9ALTE</name>
<evidence type="ECO:0000313" key="1">
    <source>
        <dbReference type="EMBL" id="GGB12841.1"/>
    </source>
</evidence>
<dbReference type="RefSeq" id="WP_055733135.1">
    <property type="nucleotide sequence ID" value="NZ_BMDY01000017.1"/>
</dbReference>
<proteinExistence type="predicted"/>
<evidence type="ECO:0008006" key="3">
    <source>
        <dbReference type="Google" id="ProtNLM"/>
    </source>
</evidence>
<dbReference type="SUPFAM" id="SSF53901">
    <property type="entry name" value="Thiolase-like"/>
    <property type="match status" value="1"/>
</dbReference>
<protein>
    <recommendedName>
        <fullName evidence="3">Beta-ketoacyl synthase N-terminal domain-containing protein</fullName>
    </recommendedName>
</protein>